<gene>
    <name evidence="1" type="ORF">SDC9_177987</name>
</gene>
<reference evidence="1" key="1">
    <citation type="submission" date="2019-08" db="EMBL/GenBank/DDBJ databases">
        <authorList>
            <person name="Kucharzyk K."/>
            <person name="Murdoch R.W."/>
            <person name="Higgins S."/>
            <person name="Loffler F."/>
        </authorList>
    </citation>
    <scope>NUCLEOTIDE SEQUENCE</scope>
</reference>
<comment type="caution">
    <text evidence="1">The sequence shown here is derived from an EMBL/GenBank/DDBJ whole genome shotgun (WGS) entry which is preliminary data.</text>
</comment>
<organism evidence="1">
    <name type="scientific">bioreactor metagenome</name>
    <dbReference type="NCBI Taxonomy" id="1076179"/>
    <lineage>
        <taxon>unclassified sequences</taxon>
        <taxon>metagenomes</taxon>
        <taxon>ecological metagenomes</taxon>
    </lineage>
</organism>
<dbReference type="AlphaFoldDB" id="A0A645GW77"/>
<sequence>MHIFDIKGDVLFRLPADLIFQFLRSHGWQGYFTDNHRITGN</sequence>
<evidence type="ECO:0000313" key="1">
    <source>
        <dbReference type="EMBL" id="MPN30516.1"/>
    </source>
</evidence>
<protein>
    <submittedName>
        <fullName evidence="1">Uncharacterized protein</fullName>
    </submittedName>
</protein>
<dbReference type="EMBL" id="VSSQ01081654">
    <property type="protein sequence ID" value="MPN30516.1"/>
    <property type="molecule type" value="Genomic_DNA"/>
</dbReference>
<name>A0A645GW77_9ZZZZ</name>
<accession>A0A645GW77</accession>
<proteinExistence type="predicted"/>